<dbReference type="Pfam" id="PF10566">
    <property type="entry name" value="Glyco_hydro_97"/>
    <property type="match status" value="1"/>
</dbReference>
<comment type="caution">
    <text evidence="8">The sequence shown here is derived from an EMBL/GenBank/DDBJ whole genome shotgun (WGS) entry which is preliminary data.</text>
</comment>
<dbReference type="AlphaFoldDB" id="A0AA37NYN3"/>
<dbReference type="InterPro" id="IPR014718">
    <property type="entry name" value="GH-type_carb-bd"/>
</dbReference>
<evidence type="ECO:0000256" key="3">
    <source>
        <dbReference type="ARBA" id="ARBA00022837"/>
    </source>
</evidence>
<keyword evidence="4" id="KW-0732">Signal</keyword>
<feature type="domain" description="Glycosyl-hydrolase 97 C-terminal oligomerisation" evidence="7">
    <location>
        <begin position="570"/>
        <end position="667"/>
    </location>
</feature>
<evidence type="ECO:0000259" key="7">
    <source>
        <dbReference type="Pfam" id="PF14509"/>
    </source>
</evidence>
<dbReference type="Gene3D" id="2.70.98.10">
    <property type="match status" value="1"/>
</dbReference>
<dbReference type="InterPro" id="IPR019563">
    <property type="entry name" value="GH97_catalytic"/>
</dbReference>
<evidence type="ECO:0000256" key="4">
    <source>
        <dbReference type="SAM" id="SignalP"/>
    </source>
</evidence>
<name>A0AA37NYN3_9BACT</name>
<dbReference type="InterPro" id="IPR017853">
    <property type="entry name" value="GH"/>
</dbReference>
<organism evidence="8 9">
    <name type="scientific">Alistipes finegoldii</name>
    <dbReference type="NCBI Taxonomy" id="214856"/>
    <lineage>
        <taxon>Bacteria</taxon>
        <taxon>Pseudomonadati</taxon>
        <taxon>Bacteroidota</taxon>
        <taxon>Bacteroidia</taxon>
        <taxon>Bacteroidales</taxon>
        <taxon>Rikenellaceae</taxon>
        <taxon>Alistipes</taxon>
    </lineage>
</organism>
<proteinExistence type="predicted"/>
<dbReference type="InterPro" id="IPR029486">
    <property type="entry name" value="GH97_N"/>
</dbReference>
<accession>A0AA37NYN3</accession>
<gene>
    <name evidence="8" type="ORF">CE91St16_04680</name>
</gene>
<comment type="subunit">
    <text evidence="2">Monomer.</text>
</comment>
<evidence type="ECO:0000313" key="8">
    <source>
        <dbReference type="EMBL" id="GKI17560.1"/>
    </source>
</evidence>
<dbReference type="GO" id="GO:0030246">
    <property type="term" value="F:carbohydrate binding"/>
    <property type="evidence" value="ECO:0007669"/>
    <property type="project" value="InterPro"/>
</dbReference>
<feature type="domain" description="Glycosyl-hydrolase 97 N-terminal" evidence="6">
    <location>
        <begin position="29"/>
        <end position="271"/>
    </location>
</feature>
<evidence type="ECO:0000256" key="2">
    <source>
        <dbReference type="ARBA" id="ARBA00011245"/>
    </source>
</evidence>
<evidence type="ECO:0000259" key="6">
    <source>
        <dbReference type="Pfam" id="PF14508"/>
    </source>
</evidence>
<dbReference type="Gene3D" id="3.20.20.70">
    <property type="entry name" value="Aldolase class I"/>
    <property type="match status" value="1"/>
</dbReference>
<feature type="signal peptide" evidence="4">
    <location>
        <begin position="1"/>
        <end position="18"/>
    </location>
</feature>
<reference evidence="8" key="1">
    <citation type="submission" date="2022-01" db="EMBL/GenBank/DDBJ databases">
        <title>Novel bile acid biosynthetic pathways are enriched in the microbiome of centenarians.</title>
        <authorList>
            <person name="Sato Y."/>
            <person name="Atarashi K."/>
            <person name="Plichta R.D."/>
            <person name="Arai Y."/>
            <person name="Sasajima S."/>
            <person name="Kearney M.S."/>
            <person name="Suda W."/>
            <person name="Takeshita K."/>
            <person name="Sasaki T."/>
            <person name="Okamoto S."/>
            <person name="Skelly N.A."/>
            <person name="Okamura Y."/>
            <person name="Vlamakis H."/>
            <person name="Li Y."/>
            <person name="Tanoue T."/>
            <person name="Takei H."/>
            <person name="Nittono H."/>
            <person name="Narushima S."/>
            <person name="Irie J."/>
            <person name="Itoh H."/>
            <person name="Moriya K."/>
            <person name="Sugiura Y."/>
            <person name="Suematsu M."/>
            <person name="Moritoki N."/>
            <person name="Shibata S."/>
            <person name="Littman R.D."/>
            <person name="Fischbach A.M."/>
            <person name="Uwamino Y."/>
            <person name="Inoue T."/>
            <person name="Honda A."/>
            <person name="Hattori M."/>
            <person name="Murai T."/>
            <person name="Xavier J.R."/>
            <person name="Hirose N."/>
            <person name="Honda K."/>
        </authorList>
    </citation>
    <scope>NUCLEOTIDE SEQUENCE</scope>
    <source>
        <strain evidence="8">CE91-St16</strain>
    </source>
</reference>
<dbReference type="PANTHER" id="PTHR35803:SF1">
    <property type="entry name" value="GLUCAN 1,4-ALPHA-GLUCOSIDASE SUSB"/>
    <property type="match status" value="1"/>
</dbReference>
<protein>
    <submittedName>
        <fullName evidence="8">Alpha-glucosidase</fullName>
    </submittedName>
</protein>
<dbReference type="InterPro" id="IPR029483">
    <property type="entry name" value="GH97_C"/>
</dbReference>
<dbReference type="SUPFAM" id="SSF51445">
    <property type="entry name" value="(Trans)glycosidases"/>
    <property type="match status" value="1"/>
</dbReference>
<dbReference type="PANTHER" id="PTHR35803">
    <property type="entry name" value="GLUCAN 1,4-ALPHA-GLUCOSIDASE SUSB-RELATED"/>
    <property type="match status" value="1"/>
</dbReference>
<dbReference type="Proteomes" id="UP001055105">
    <property type="component" value="Unassembled WGS sequence"/>
</dbReference>
<dbReference type="InterPro" id="IPR052720">
    <property type="entry name" value="Glycosyl_hydrolase_97"/>
</dbReference>
<evidence type="ECO:0000259" key="5">
    <source>
        <dbReference type="Pfam" id="PF10566"/>
    </source>
</evidence>
<feature type="chain" id="PRO_5041248466" evidence="4">
    <location>
        <begin position="19"/>
        <end position="671"/>
    </location>
</feature>
<keyword evidence="3" id="KW-0106">Calcium</keyword>
<dbReference type="Pfam" id="PF14509">
    <property type="entry name" value="GH97_C"/>
    <property type="match status" value="1"/>
</dbReference>
<dbReference type="InterPro" id="IPR013785">
    <property type="entry name" value="Aldolase_TIM"/>
</dbReference>
<dbReference type="Pfam" id="PF14508">
    <property type="entry name" value="GH97_N"/>
    <property type="match status" value="1"/>
</dbReference>
<comment type="cofactor">
    <cofactor evidence="1">
        <name>Ca(2+)</name>
        <dbReference type="ChEBI" id="CHEBI:29108"/>
    </cofactor>
</comment>
<sequence>MLNPTDMKSFLFSLAALALCGACSQNTGVTSPDGTIRLAFAVDSAGRMTYSVTDGGVRLFEPSRLGFEAAEADLGGGFAVENVSRTSVDETWTQPWGENKENRSRYNEMAVRLRNGGGVRLTLRFRVFDDGLGFRYEYEACGADSLRVTDELTEFRFAADGDSWTIPASFDTYELLYRKLPLSELADANTPATFKVGGLYGSIHEAALYDFPEMTLRKTDGLAFKSDLAPQPDGTKAHVGNKFTTAWRTVQLAPDPVGLINSSLILNLNEPSKIGDTSWIRPMKYVGVWWGMHLGVETWAMDDRHGATTENAKRHIDFAAANNIQGVLFEGWNEGWENWGGSQSFDFTKPYADFDIAEIVRYARERGIEIIGHHETGGNIPDYERQLERAVKWYADLGIHNLKTGYAGGISGGNNHHGQYMVRHYQHVVETAAKYRMTVNAHEPIKDCGIRRTWPNMMSREGARGKEWDAWSAGNPPSHEVTLPFTRLLAGPMDFTPGTFDILYENTRNSPRRKLWNCGPEVDMRVNTTLAKQIAEWVIIYSPVQMASDLIENYEGHPAFRFFRDFDADCDWSRALAGEPGEFVAVVRRAGENYFLGAATDEQPRTLSLPLDFLKPGTKYRATIYADGPDADWKTNPTSYTISEREVSSADTLEVAMAPGGGQAVSFMPAM</sequence>
<feature type="domain" description="Glycosyl-hydrolase 97 catalytic" evidence="5">
    <location>
        <begin position="289"/>
        <end position="463"/>
    </location>
</feature>
<evidence type="ECO:0000256" key="1">
    <source>
        <dbReference type="ARBA" id="ARBA00001913"/>
    </source>
</evidence>
<dbReference type="EMBL" id="BQOL01000001">
    <property type="protein sequence ID" value="GKI17560.1"/>
    <property type="molecule type" value="Genomic_DNA"/>
</dbReference>
<evidence type="ECO:0000313" key="9">
    <source>
        <dbReference type="Proteomes" id="UP001055105"/>
    </source>
</evidence>